<comment type="caution">
    <text evidence="1">The sequence shown here is derived from an EMBL/GenBank/DDBJ whole genome shotgun (WGS) entry which is preliminary data.</text>
</comment>
<name>A0ACC2EC38_DIPCM</name>
<organism evidence="1 2">
    <name type="scientific">Diphasiastrum complanatum</name>
    <name type="common">Issler's clubmoss</name>
    <name type="synonym">Lycopodium complanatum</name>
    <dbReference type="NCBI Taxonomy" id="34168"/>
    <lineage>
        <taxon>Eukaryota</taxon>
        <taxon>Viridiplantae</taxon>
        <taxon>Streptophyta</taxon>
        <taxon>Embryophyta</taxon>
        <taxon>Tracheophyta</taxon>
        <taxon>Lycopodiopsida</taxon>
        <taxon>Lycopodiales</taxon>
        <taxon>Lycopodiaceae</taxon>
        <taxon>Lycopodioideae</taxon>
        <taxon>Diphasiastrum</taxon>
    </lineage>
</organism>
<keyword evidence="2" id="KW-1185">Reference proteome</keyword>
<evidence type="ECO:0000313" key="1">
    <source>
        <dbReference type="EMBL" id="KAJ7564075.1"/>
    </source>
</evidence>
<evidence type="ECO:0000313" key="2">
    <source>
        <dbReference type="Proteomes" id="UP001162992"/>
    </source>
</evidence>
<protein>
    <submittedName>
        <fullName evidence="1">Uncharacterized protein</fullName>
    </submittedName>
</protein>
<reference evidence="2" key="1">
    <citation type="journal article" date="2024" name="Proc. Natl. Acad. Sci. U.S.A.">
        <title>Extraordinary preservation of gene collinearity over three hundred million years revealed in homosporous lycophytes.</title>
        <authorList>
            <person name="Li C."/>
            <person name="Wickell D."/>
            <person name="Kuo L.Y."/>
            <person name="Chen X."/>
            <person name="Nie B."/>
            <person name="Liao X."/>
            <person name="Peng D."/>
            <person name="Ji J."/>
            <person name="Jenkins J."/>
            <person name="Williams M."/>
            <person name="Shu S."/>
            <person name="Plott C."/>
            <person name="Barry K."/>
            <person name="Rajasekar S."/>
            <person name="Grimwood J."/>
            <person name="Han X."/>
            <person name="Sun S."/>
            <person name="Hou Z."/>
            <person name="He W."/>
            <person name="Dai G."/>
            <person name="Sun C."/>
            <person name="Schmutz J."/>
            <person name="Leebens-Mack J.H."/>
            <person name="Li F.W."/>
            <person name="Wang L."/>
        </authorList>
    </citation>
    <scope>NUCLEOTIDE SEQUENCE [LARGE SCALE GENOMIC DNA]</scope>
    <source>
        <strain evidence="2">cv. PW_Plant_1</strain>
    </source>
</reference>
<proteinExistence type="predicted"/>
<dbReference type="EMBL" id="CM055094">
    <property type="protein sequence ID" value="KAJ7564075.1"/>
    <property type="molecule type" value="Genomic_DNA"/>
</dbReference>
<gene>
    <name evidence="1" type="ORF">O6H91_03G135600</name>
</gene>
<dbReference type="Proteomes" id="UP001162992">
    <property type="component" value="Chromosome 3"/>
</dbReference>
<accession>A0ACC2EC38</accession>
<sequence>MADLPSYYSDFGGRVKLNAALAVAQLGAGGFYLLMQVVQAENLSRFVFPLVQNCIAFLVLAPLAYFLEKDRRPDLRFSTICRLFILGSIGVVINQVTYVTCLTYMPVSIIPAIENLTPAFTFILAVFCWLEEVNLRRLDGQSKVAGVVISLSGAVLMSLYQGPTIIKNGALRSFLQPRHRELFTITGIGPNGHFDMLPPGNEILQLGAISLIGSVSLSVYLILQVPILTRYPAPLSVAAFACLFGALELAVLAAIFERDPSKWAFTSGPQVFTVIYAGFIATGLVAGTQAWGTYRGGPLIVAIYQPLKAVAISLLGLVFLKNALHLGSLIGAVLVVFGISLVVWGREEQRRLAVLATTVESGSERYWGID</sequence>